<evidence type="ECO:0000256" key="2">
    <source>
        <dbReference type="ARBA" id="ARBA00010617"/>
    </source>
</evidence>
<comment type="caution">
    <text evidence="14">The sequence shown here is derived from an EMBL/GenBank/DDBJ whole genome shotgun (WGS) entry which is preliminary data.</text>
</comment>
<keyword evidence="8 11" id="KW-0408">Iron</keyword>
<evidence type="ECO:0000256" key="9">
    <source>
        <dbReference type="ARBA" id="ARBA00023033"/>
    </source>
</evidence>
<evidence type="ECO:0008006" key="16">
    <source>
        <dbReference type="Google" id="ProtNLM"/>
    </source>
</evidence>
<dbReference type="SUPFAM" id="SSF48264">
    <property type="entry name" value="Cytochrome P450"/>
    <property type="match status" value="3"/>
</dbReference>
<dbReference type="InterPro" id="IPR050665">
    <property type="entry name" value="Cytochrome_P450_Monooxygen"/>
</dbReference>
<dbReference type="InterPro" id="IPR002401">
    <property type="entry name" value="Cyt_P450_E_grp-I"/>
</dbReference>
<accession>A0AA88UIR8</accession>
<protein>
    <recommendedName>
        <fullName evidence="16">Cytochrome P450</fullName>
    </recommendedName>
</protein>
<evidence type="ECO:0000256" key="7">
    <source>
        <dbReference type="ARBA" id="ARBA00023002"/>
    </source>
</evidence>
<keyword evidence="3 11" id="KW-0349">Heme</keyword>
<dbReference type="GO" id="GO:0004497">
    <property type="term" value="F:monooxygenase activity"/>
    <property type="evidence" value="ECO:0007669"/>
    <property type="project" value="UniProtKB-KW"/>
</dbReference>
<gene>
    <name evidence="14" type="ORF">RJ640_023052</name>
</gene>
<dbReference type="PANTHER" id="PTHR24282:SF15">
    <property type="entry name" value="CYTOCHROME P450, FAMILY 715, SUBFAMILY A, POLYPEPTIDE 1"/>
    <property type="match status" value="1"/>
</dbReference>
<dbReference type="GO" id="GO:0016705">
    <property type="term" value="F:oxidoreductase activity, acting on paired donors, with incorporation or reduction of molecular oxygen"/>
    <property type="evidence" value="ECO:0007669"/>
    <property type="project" value="InterPro"/>
</dbReference>
<dbReference type="InterPro" id="IPR036396">
    <property type="entry name" value="Cyt_P450_sf"/>
</dbReference>
<dbReference type="InterPro" id="IPR017972">
    <property type="entry name" value="Cyt_P450_CS"/>
</dbReference>
<dbReference type="InterPro" id="IPR001128">
    <property type="entry name" value="Cyt_P450"/>
</dbReference>
<evidence type="ECO:0000313" key="15">
    <source>
        <dbReference type="Proteomes" id="UP001187471"/>
    </source>
</evidence>
<keyword evidence="10 13" id="KW-0472">Membrane</keyword>
<dbReference type="PANTHER" id="PTHR24282">
    <property type="entry name" value="CYTOCHROME P450 FAMILY MEMBER"/>
    <property type="match status" value="1"/>
</dbReference>
<evidence type="ECO:0000256" key="12">
    <source>
        <dbReference type="SAM" id="MobiDB-lite"/>
    </source>
</evidence>
<dbReference type="EMBL" id="JAVXUO010001311">
    <property type="protein sequence ID" value="KAK2983518.1"/>
    <property type="molecule type" value="Genomic_DNA"/>
</dbReference>
<reference evidence="14" key="1">
    <citation type="submission" date="2022-12" db="EMBL/GenBank/DDBJ databases">
        <title>Draft genome assemblies for two species of Escallonia (Escalloniales).</title>
        <authorList>
            <person name="Chanderbali A."/>
            <person name="Dervinis C."/>
            <person name="Anghel I."/>
            <person name="Soltis D."/>
            <person name="Soltis P."/>
            <person name="Zapata F."/>
        </authorList>
    </citation>
    <scope>NUCLEOTIDE SEQUENCE</scope>
    <source>
        <strain evidence="14">UCBG92.1500</strain>
        <tissue evidence="14">Leaf</tissue>
    </source>
</reference>
<organism evidence="14 15">
    <name type="scientific">Escallonia rubra</name>
    <dbReference type="NCBI Taxonomy" id="112253"/>
    <lineage>
        <taxon>Eukaryota</taxon>
        <taxon>Viridiplantae</taxon>
        <taxon>Streptophyta</taxon>
        <taxon>Embryophyta</taxon>
        <taxon>Tracheophyta</taxon>
        <taxon>Spermatophyta</taxon>
        <taxon>Magnoliopsida</taxon>
        <taxon>eudicotyledons</taxon>
        <taxon>Gunneridae</taxon>
        <taxon>Pentapetalae</taxon>
        <taxon>asterids</taxon>
        <taxon>campanulids</taxon>
        <taxon>Escalloniales</taxon>
        <taxon>Escalloniaceae</taxon>
        <taxon>Escallonia</taxon>
    </lineage>
</organism>
<evidence type="ECO:0000256" key="1">
    <source>
        <dbReference type="ARBA" id="ARBA00004370"/>
    </source>
</evidence>
<proteinExistence type="inferred from homology"/>
<dbReference type="PRINTS" id="PR00463">
    <property type="entry name" value="EP450I"/>
</dbReference>
<feature type="transmembrane region" description="Helical" evidence="13">
    <location>
        <begin position="535"/>
        <end position="559"/>
    </location>
</feature>
<dbReference type="PROSITE" id="PS00086">
    <property type="entry name" value="CYTOCHROME_P450"/>
    <property type="match status" value="2"/>
</dbReference>
<dbReference type="PRINTS" id="PR00385">
    <property type="entry name" value="P450"/>
</dbReference>
<comment type="cofactor">
    <cofactor evidence="11">
        <name>heme</name>
        <dbReference type="ChEBI" id="CHEBI:30413"/>
    </cofactor>
</comment>
<keyword evidence="5 11" id="KW-0479">Metal-binding</keyword>
<evidence type="ECO:0000256" key="6">
    <source>
        <dbReference type="ARBA" id="ARBA00022989"/>
    </source>
</evidence>
<dbReference type="Pfam" id="PF00067">
    <property type="entry name" value="p450"/>
    <property type="match status" value="3"/>
</dbReference>
<keyword evidence="4 13" id="KW-0812">Transmembrane</keyword>
<feature type="region of interest" description="Disordered" evidence="12">
    <location>
        <begin position="578"/>
        <end position="607"/>
    </location>
</feature>
<keyword evidence="9" id="KW-0503">Monooxygenase</keyword>
<comment type="similarity">
    <text evidence="2">Belongs to the cytochrome P450 family.</text>
</comment>
<evidence type="ECO:0000256" key="4">
    <source>
        <dbReference type="ARBA" id="ARBA00022692"/>
    </source>
</evidence>
<feature type="transmembrane region" description="Helical" evidence="13">
    <location>
        <begin position="6"/>
        <end position="33"/>
    </location>
</feature>
<keyword evidence="6 13" id="KW-1133">Transmembrane helix</keyword>
<evidence type="ECO:0000256" key="10">
    <source>
        <dbReference type="ARBA" id="ARBA00023136"/>
    </source>
</evidence>
<evidence type="ECO:0000256" key="11">
    <source>
        <dbReference type="PIRSR" id="PIRSR602401-1"/>
    </source>
</evidence>
<comment type="subcellular location">
    <subcellularLocation>
        <location evidence="1">Membrane</location>
    </subcellularLocation>
</comment>
<dbReference type="Proteomes" id="UP001187471">
    <property type="component" value="Unassembled WGS sequence"/>
</dbReference>
<evidence type="ECO:0000256" key="8">
    <source>
        <dbReference type="ARBA" id="ARBA00023004"/>
    </source>
</evidence>
<dbReference type="GO" id="GO:0020037">
    <property type="term" value="F:heme binding"/>
    <property type="evidence" value="ECO:0007669"/>
    <property type="project" value="InterPro"/>
</dbReference>
<sequence length="1295" mass="145991">MDFLQFSAALGLAMAAVFLVFTLWNMLYCCWILPNRVYRKLVGSGFSGPTPSFPLGNTSEITRKKKNADDAFSSSSSITHDIHSTAFPYFSRWQKSFGKVFIYWLGTEPFLYIADPDFLKKMSSGVLGKSWGKPTVFKNDRKPMFGKGLLMVEGDDWVRHRHAVTPAFSPANLKGMASLMVESTTNMLDRWASLIDSGKQEIDVEREITTTTGEIIAKTSFGISYEDGKRVFEKLRAMQLTLFKSNRYVGVPFSKFMYPKNNLEAHKLGQEIDALLLSIITARKNSSSRQTEQNLLGLLLAQNSADAHPGKMLTVDELVDECKTFFFGGHETTALALTWTLLLLAMHPKWQNELREEIKQVMGDGEIDATKLAGLKKMQWVMNEVLRLYPAAPNVQRQAREDIRVEDVVIPNGTNMWIDVVAMHHDRAFWGDDVNEFRPDRFKDDLFGGCNHKMGYLPFGFGGRMCVGRNLTMMEYKIVLSMILTRFSFSLSPNYCHSPSILLSLRPTQGLPLILRPLYTQEMKKGNCETFEHRALGFAMAVFLVFALWKVLYCCWILPNRVYRKLVRNGFSGPTPSFPLGNTSEMRKKKNADDASSSSSSSSSSSLSITHDIHSTVFPYFSRWQKSFGKVFIYWLGTEPFLYIADPDFLKKMSSGVLGKSWGKPTVFKNDRKPMFGKGLVMVEGDDWVRHRHAVTPAFSPANLKAMASLMVESTTNMLDRWASLIDSGKQEIDIEREITTTAGEIIAKTSFGISYNDGRKVFKKLRAMQLTLFKSNRYVGVPFSKFMYPKQNLEANRLGQEIDALLLSIITARKNSSSGQTEQNLLGLLLAQNSADAHPGKMLTVNELVDECKTFFFGGHETTALALTWTLLLLAMHPKWQNELREEIKQVIGGGEIDATKLVGLKKMQWVMNEVLRLYPSAPNVQRQAREDIRVDDVVIPNGTNMWIDVVAMHHDRAFWGDDVNEFRPDRFKDDLFGGCNHKMGYLPFGFGGRMCVGDDWVRHRHAVTPANLKVSLWTVVIKNFPSKETDLAESNIEMLDGWSSMISSGKPEIDVEEEITNTAGEIIAKTIFGLYDDNRRMIFKKLRALQLSLFKSKRFVGVPFSKFIHPKQSLESKRLGKEMDAILLSIINTQKNAINDGSQKNLLGLLLAENHGDGRSGRTLTMCELIDQGKTFFFGGHETTALTLTWTLLLLAIHPKWQNELGEEIKEVIGDGDGDVDATMVAGPKKVIYASLPLTISLWDGVMDETLRIYPSSIPNLQRQAREDIRVDGALIPKGTNMRIDDVAMWTGL</sequence>
<evidence type="ECO:0000256" key="3">
    <source>
        <dbReference type="ARBA" id="ARBA00022617"/>
    </source>
</evidence>
<evidence type="ECO:0000256" key="13">
    <source>
        <dbReference type="SAM" id="Phobius"/>
    </source>
</evidence>
<feature type="binding site" description="axial binding residue" evidence="11">
    <location>
        <position position="466"/>
    </location>
    <ligand>
        <name>heme</name>
        <dbReference type="ChEBI" id="CHEBI:30413"/>
    </ligand>
    <ligandPart>
        <name>Fe</name>
        <dbReference type="ChEBI" id="CHEBI:18248"/>
    </ligandPart>
</feature>
<evidence type="ECO:0000313" key="14">
    <source>
        <dbReference type="EMBL" id="KAK2983518.1"/>
    </source>
</evidence>
<dbReference type="GO" id="GO:0005506">
    <property type="term" value="F:iron ion binding"/>
    <property type="evidence" value="ECO:0007669"/>
    <property type="project" value="InterPro"/>
</dbReference>
<keyword evidence="15" id="KW-1185">Reference proteome</keyword>
<dbReference type="FunFam" id="1.10.630.10:FF:000029">
    <property type="entry name" value="Cytochrome P450 734A1"/>
    <property type="match status" value="1"/>
</dbReference>
<dbReference type="Gene3D" id="1.10.630.10">
    <property type="entry name" value="Cytochrome P450"/>
    <property type="match status" value="3"/>
</dbReference>
<dbReference type="GO" id="GO:0016020">
    <property type="term" value="C:membrane"/>
    <property type="evidence" value="ECO:0007669"/>
    <property type="project" value="UniProtKB-SubCell"/>
</dbReference>
<feature type="compositionally biased region" description="Low complexity" evidence="12">
    <location>
        <begin position="596"/>
        <end position="607"/>
    </location>
</feature>
<evidence type="ECO:0000256" key="5">
    <source>
        <dbReference type="ARBA" id="ARBA00022723"/>
    </source>
</evidence>
<keyword evidence="7" id="KW-0560">Oxidoreductase</keyword>
<name>A0AA88UIR8_9ASTE</name>